<dbReference type="EMBL" id="BJVJ01000042">
    <property type="protein sequence ID" value="GEL24926.1"/>
    <property type="molecule type" value="Genomic_DNA"/>
</dbReference>
<dbReference type="InterPro" id="IPR029016">
    <property type="entry name" value="GAF-like_dom_sf"/>
</dbReference>
<reference evidence="2 3" key="1">
    <citation type="submission" date="2019-07" db="EMBL/GenBank/DDBJ databases">
        <title>Whole genome shotgun sequence of Pseudonocardia sulfidoxydans NBRC 16205.</title>
        <authorList>
            <person name="Hosoyama A."/>
            <person name="Uohara A."/>
            <person name="Ohji S."/>
            <person name="Ichikawa N."/>
        </authorList>
    </citation>
    <scope>NUCLEOTIDE SEQUENCE [LARGE SCALE GENOMIC DNA]</scope>
    <source>
        <strain evidence="2 3">NBRC 16205</strain>
    </source>
</reference>
<comment type="caution">
    <text evidence="2">The sequence shown here is derived from an EMBL/GenBank/DDBJ whole genome shotgun (WGS) entry which is preliminary data.</text>
</comment>
<evidence type="ECO:0000313" key="2">
    <source>
        <dbReference type="EMBL" id="GEL24926.1"/>
    </source>
</evidence>
<dbReference type="Gene3D" id="3.30.70.270">
    <property type="match status" value="1"/>
</dbReference>
<organism evidence="2 3">
    <name type="scientific">Pseudonocardia sulfidoxydans NBRC 16205</name>
    <dbReference type="NCBI Taxonomy" id="1223511"/>
    <lineage>
        <taxon>Bacteria</taxon>
        <taxon>Bacillati</taxon>
        <taxon>Actinomycetota</taxon>
        <taxon>Actinomycetes</taxon>
        <taxon>Pseudonocardiales</taxon>
        <taxon>Pseudonocardiaceae</taxon>
        <taxon>Pseudonocardia</taxon>
    </lineage>
</organism>
<evidence type="ECO:0000259" key="1">
    <source>
        <dbReference type="PROSITE" id="PS50887"/>
    </source>
</evidence>
<dbReference type="GO" id="GO:0005886">
    <property type="term" value="C:plasma membrane"/>
    <property type="evidence" value="ECO:0007669"/>
    <property type="project" value="TreeGrafter"/>
</dbReference>
<dbReference type="SUPFAM" id="SSF55073">
    <property type="entry name" value="Nucleotide cyclase"/>
    <property type="match status" value="1"/>
</dbReference>
<sequence>MFEPMATGSDGGASLQVAPPLQPTRSFDTACARVIDYLCTAIPMGTWAVTRIVDGRQLILTVRGDSYEVGDGTSLPFSDSMCRVMVAGDAPRIAPDVAGVPAYARIAGELPFDINAYVGTPIVWPDGTLFGTVCGFDPATKPDGLRAHIPLPDLLSSLLSSVLEADLGATSAARAAEIARREADVDPLTGLLNRRGWNRFLTQEEHRFRRFGDSASVVVIDLDNLKAVNDTWGHEAGDEYILRAARALASTVRSGDVLARLGGDEFGVIAVGCTPEQGAELVVRASRALSDAGVSGSFGHAPYSIVAGFPGEWRAADEAMYEQKRRRRGGPPRPHRRS</sequence>
<proteinExistence type="predicted"/>
<dbReference type="Gene3D" id="3.30.450.40">
    <property type="match status" value="1"/>
</dbReference>
<dbReference type="AlphaFoldDB" id="A0A511DJE1"/>
<gene>
    <name evidence="2" type="ORF">PSU4_38800</name>
</gene>
<dbReference type="InterPro" id="IPR043128">
    <property type="entry name" value="Rev_trsase/Diguanyl_cyclase"/>
</dbReference>
<dbReference type="NCBIfam" id="TIGR00254">
    <property type="entry name" value="GGDEF"/>
    <property type="match status" value="1"/>
</dbReference>
<evidence type="ECO:0000313" key="3">
    <source>
        <dbReference type="Proteomes" id="UP000321685"/>
    </source>
</evidence>
<dbReference type="PANTHER" id="PTHR45138">
    <property type="entry name" value="REGULATORY COMPONENTS OF SENSORY TRANSDUCTION SYSTEM"/>
    <property type="match status" value="1"/>
</dbReference>
<accession>A0A511DJE1</accession>
<dbReference type="PANTHER" id="PTHR45138:SF24">
    <property type="entry name" value="DIGUANYLATE CYCLASE DGCC-RELATED"/>
    <property type="match status" value="1"/>
</dbReference>
<dbReference type="SUPFAM" id="SSF55781">
    <property type="entry name" value="GAF domain-like"/>
    <property type="match status" value="1"/>
</dbReference>
<dbReference type="GO" id="GO:1902201">
    <property type="term" value="P:negative regulation of bacterial-type flagellum-dependent cell motility"/>
    <property type="evidence" value="ECO:0007669"/>
    <property type="project" value="TreeGrafter"/>
</dbReference>
<dbReference type="InterPro" id="IPR029787">
    <property type="entry name" value="Nucleotide_cyclase"/>
</dbReference>
<dbReference type="PROSITE" id="PS50887">
    <property type="entry name" value="GGDEF"/>
    <property type="match status" value="1"/>
</dbReference>
<dbReference type="Pfam" id="PF00990">
    <property type="entry name" value="GGDEF"/>
    <property type="match status" value="1"/>
</dbReference>
<dbReference type="InterPro" id="IPR000160">
    <property type="entry name" value="GGDEF_dom"/>
</dbReference>
<dbReference type="Proteomes" id="UP000321685">
    <property type="component" value="Unassembled WGS sequence"/>
</dbReference>
<protein>
    <recommendedName>
        <fullName evidence="1">GGDEF domain-containing protein</fullName>
    </recommendedName>
</protein>
<dbReference type="GO" id="GO:0052621">
    <property type="term" value="F:diguanylate cyclase activity"/>
    <property type="evidence" value="ECO:0007669"/>
    <property type="project" value="TreeGrafter"/>
</dbReference>
<dbReference type="InterPro" id="IPR050469">
    <property type="entry name" value="Diguanylate_Cyclase"/>
</dbReference>
<dbReference type="CDD" id="cd01949">
    <property type="entry name" value="GGDEF"/>
    <property type="match status" value="1"/>
</dbReference>
<keyword evidence="3" id="KW-1185">Reference proteome</keyword>
<dbReference type="GO" id="GO:0043709">
    <property type="term" value="P:cell adhesion involved in single-species biofilm formation"/>
    <property type="evidence" value="ECO:0007669"/>
    <property type="project" value="TreeGrafter"/>
</dbReference>
<feature type="domain" description="GGDEF" evidence="1">
    <location>
        <begin position="213"/>
        <end position="338"/>
    </location>
</feature>
<dbReference type="SMART" id="SM00267">
    <property type="entry name" value="GGDEF"/>
    <property type="match status" value="1"/>
</dbReference>
<name>A0A511DJE1_9PSEU</name>